<organism evidence="1 2">
    <name type="scientific">Datura stramonium</name>
    <name type="common">Jimsonweed</name>
    <name type="synonym">Common thornapple</name>
    <dbReference type="NCBI Taxonomy" id="4076"/>
    <lineage>
        <taxon>Eukaryota</taxon>
        <taxon>Viridiplantae</taxon>
        <taxon>Streptophyta</taxon>
        <taxon>Embryophyta</taxon>
        <taxon>Tracheophyta</taxon>
        <taxon>Spermatophyta</taxon>
        <taxon>Magnoliopsida</taxon>
        <taxon>eudicotyledons</taxon>
        <taxon>Gunneridae</taxon>
        <taxon>Pentapetalae</taxon>
        <taxon>asterids</taxon>
        <taxon>lamiids</taxon>
        <taxon>Solanales</taxon>
        <taxon>Solanaceae</taxon>
        <taxon>Solanoideae</taxon>
        <taxon>Datureae</taxon>
        <taxon>Datura</taxon>
    </lineage>
</organism>
<accession>A0ABS8TPJ2</accession>
<reference evidence="1 2" key="1">
    <citation type="journal article" date="2021" name="BMC Genomics">
        <title>Datura genome reveals duplications of psychoactive alkaloid biosynthetic genes and high mutation rate following tissue culture.</title>
        <authorList>
            <person name="Rajewski A."/>
            <person name="Carter-House D."/>
            <person name="Stajich J."/>
            <person name="Litt A."/>
        </authorList>
    </citation>
    <scope>NUCLEOTIDE SEQUENCE [LARGE SCALE GENOMIC DNA]</scope>
    <source>
        <strain evidence="1">AR-01</strain>
    </source>
</reference>
<protein>
    <submittedName>
        <fullName evidence="1">Uncharacterized protein</fullName>
    </submittedName>
</protein>
<comment type="caution">
    <text evidence="1">The sequence shown here is derived from an EMBL/GenBank/DDBJ whole genome shotgun (WGS) entry which is preliminary data.</text>
</comment>
<evidence type="ECO:0000313" key="1">
    <source>
        <dbReference type="EMBL" id="MCD7472570.1"/>
    </source>
</evidence>
<sequence>MEKRIGKLLLTKSHLSRFAFWGMIYSYCGHKCLDSPHFACAMHNCSFYAPKKWILKYTQTYQNVQKFGIEEKKYTQSFGELHVTKRIQLLAKVGAIYCILVTDELLQDEDEEENWEVAIDKVISFRFCLVGNDIYLLWTQVVGCCSLCLCNAQLQFLWYGRLSISMSNIDTLPSKTH</sequence>
<keyword evidence="2" id="KW-1185">Reference proteome</keyword>
<gene>
    <name evidence="1" type="ORF">HAX54_013841</name>
</gene>
<dbReference type="Proteomes" id="UP000823775">
    <property type="component" value="Unassembled WGS sequence"/>
</dbReference>
<name>A0ABS8TPJ2_DATST</name>
<proteinExistence type="predicted"/>
<evidence type="ECO:0000313" key="2">
    <source>
        <dbReference type="Proteomes" id="UP000823775"/>
    </source>
</evidence>
<dbReference type="EMBL" id="JACEIK010001841">
    <property type="protein sequence ID" value="MCD7472570.1"/>
    <property type="molecule type" value="Genomic_DNA"/>
</dbReference>